<dbReference type="AlphaFoldDB" id="I2G6N1"/>
<evidence type="ECO:0000313" key="1">
    <source>
        <dbReference type="EMBL" id="CCF54824.1"/>
    </source>
</evidence>
<keyword evidence="2" id="KW-1185">Reference proteome</keyword>
<dbReference type="OrthoDB" id="2553789at2759"/>
<dbReference type="Proteomes" id="UP000006174">
    <property type="component" value="Unassembled WGS sequence"/>
</dbReference>
<organism evidence="1 2">
    <name type="scientific">Ustilago hordei</name>
    <name type="common">Barley covered smut fungus</name>
    <dbReference type="NCBI Taxonomy" id="120017"/>
    <lineage>
        <taxon>Eukaryota</taxon>
        <taxon>Fungi</taxon>
        <taxon>Dikarya</taxon>
        <taxon>Basidiomycota</taxon>
        <taxon>Ustilaginomycotina</taxon>
        <taxon>Ustilaginomycetes</taxon>
        <taxon>Ustilaginales</taxon>
        <taxon>Ustilaginaceae</taxon>
        <taxon>Ustilago</taxon>
    </lineage>
</organism>
<proteinExistence type="predicted"/>
<accession>I2G6N1</accession>
<evidence type="ECO:0000313" key="2">
    <source>
        <dbReference type="Proteomes" id="UP000006174"/>
    </source>
</evidence>
<comment type="caution">
    <text evidence="1">The sequence shown here is derived from an EMBL/GenBank/DDBJ whole genome shotgun (WGS) entry which is preliminary data.</text>
</comment>
<name>I2G6N1_USTHO</name>
<dbReference type="EMBL" id="CAGI01000196">
    <property type="protein sequence ID" value="CCF54824.1"/>
    <property type="molecule type" value="Genomic_DNA"/>
</dbReference>
<dbReference type="HOGENOM" id="CLU_1469279_0_0_1"/>
<dbReference type="eggNOG" id="ENOG502R38D">
    <property type="taxonomic scope" value="Eukaryota"/>
</dbReference>
<reference evidence="1 2" key="1">
    <citation type="journal article" date="2012" name="Plant Cell">
        <title>Genome comparison of barley and maize smut fungi reveals targeted loss of RNA silencing components and species-specific presence of transposable elements.</title>
        <authorList>
            <person name="Laurie J.D."/>
            <person name="Ali S."/>
            <person name="Linning R."/>
            <person name="Mannhaupt G."/>
            <person name="Wong P."/>
            <person name="Gueldener U."/>
            <person name="Muensterkoetter M."/>
            <person name="Moore R."/>
            <person name="Kahmann R."/>
            <person name="Bakkeren G."/>
            <person name="Schirawski J."/>
        </authorList>
    </citation>
    <scope>NUCLEOTIDE SEQUENCE [LARGE SCALE GENOMIC DNA]</scope>
    <source>
        <strain evidence="2">Uh4875-4</strain>
    </source>
</reference>
<sequence length="184" mass="18904">MIPSPTVPANVGDLIPDVTMAVLVSVPIPPPEVDILAKLAESALNAFPSILMHNLQGIHSIYSSAIAAAATAIPTPVVYITTEDGKECTKTSTPATPFLPTDGVIKALSILMSALPNPTGVLQEVTSVVGGVTSILKSIRLCHGHNGAHEICLTQSWSNGGTSSKVTPLQKSSIGALLAVPLAR</sequence>
<protein>
    <submittedName>
        <fullName evidence="1">Uncharacterized protein</fullName>
    </submittedName>
</protein>
<gene>
    <name evidence="1" type="ORF">UHOR_05029</name>
</gene>